<evidence type="ECO:0000313" key="3">
    <source>
        <dbReference type="Proteomes" id="UP001575652"/>
    </source>
</evidence>
<dbReference type="SMART" id="SM00052">
    <property type="entry name" value="EAL"/>
    <property type="match status" value="1"/>
</dbReference>
<gene>
    <name evidence="2" type="ORF">ACETWP_10550</name>
</gene>
<dbReference type="CDD" id="cd01948">
    <property type="entry name" value="EAL"/>
    <property type="match status" value="1"/>
</dbReference>
<dbReference type="Gene3D" id="3.20.20.450">
    <property type="entry name" value="EAL domain"/>
    <property type="match status" value="1"/>
</dbReference>
<feature type="domain" description="EAL" evidence="1">
    <location>
        <begin position="14"/>
        <end position="257"/>
    </location>
</feature>
<dbReference type="Proteomes" id="UP001575652">
    <property type="component" value="Unassembled WGS sequence"/>
</dbReference>
<comment type="caution">
    <text evidence="2">The sequence shown here is derived from an EMBL/GenBank/DDBJ whole genome shotgun (WGS) entry which is preliminary data.</text>
</comment>
<dbReference type="RefSeq" id="WP_373972197.1">
    <property type="nucleotide sequence ID" value="NZ_JBHDLJ010000007.1"/>
</dbReference>
<evidence type="ECO:0000313" key="2">
    <source>
        <dbReference type="EMBL" id="MFB0835027.1"/>
    </source>
</evidence>
<dbReference type="Pfam" id="PF00563">
    <property type="entry name" value="EAL"/>
    <property type="match status" value="1"/>
</dbReference>
<accession>A0ABV4US04</accession>
<dbReference type="InterPro" id="IPR050706">
    <property type="entry name" value="Cyclic-di-GMP_PDE-like"/>
</dbReference>
<dbReference type="PANTHER" id="PTHR33121:SF76">
    <property type="entry name" value="SIGNALING PROTEIN"/>
    <property type="match status" value="1"/>
</dbReference>
<sequence length="388" mass="40833">MPLASPALPAGAAGPDWEGMLAAACRGEGVASVYQPIVDTARGIVVGYEALARFPGFPEPNPERWFAAARAAGRAAELESVVLRTALAARSTLPANCFLTLNVSPDLLPTDEIRAVWRDAGALGGLVVELTEQAPIESYVALEPDLAQLRGAGALIAVDDAGAGYAGLRHLLALRPSMIKIDRALVRDVDHDEAKRALIEMLGTFASRVDAWLLAEGVERVEELDTLAALGVPLVQGYCLARPAPPWAGIDPDVAARLLSRRVPDRHRTVRDVLEIVATAGSVSAAAEAFREDPSLRCVVLLGEHHRPLAALGAGASRLGVVEPGLRANLSTPLAEALARSMTRDAPSRFEPLLVTDNAGRFVGIARLERMIHALAADAGAADAGGRR</sequence>
<dbReference type="SUPFAM" id="SSF141868">
    <property type="entry name" value="EAL domain-like"/>
    <property type="match status" value="1"/>
</dbReference>
<dbReference type="InterPro" id="IPR035919">
    <property type="entry name" value="EAL_sf"/>
</dbReference>
<dbReference type="EMBL" id="JBHDLJ010000007">
    <property type="protein sequence ID" value="MFB0835027.1"/>
    <property type="molecule type" value="Genomic_DNA"/>
</dbReference>
<dbReference type="PROSITE" id="PS50883">
    <property type="entry name" value="EAL"/>
    <property type="match status" value="1"/>
</dbReference>
<dbReference type="PANTHER" id="PTHR33121">
    <property type="entry name" value="CYCLIC DI-GMP PHOSPHODIESTERASE PDEF"/>
    <property type="match status" value="1"/>
</dbReference>
<keyword evidence="3" id="KW-1185">Reference proteome</keyword>
<proteinExistence type="predicted"/>
<dbReference type="InterPro" id="IPR001633">
    <property type="entry name" value="EAL_dom"/>
</dbReference>
<name>A0ABV4US04_9MICC</name>
<organism evidence="2 3">
    <name type="scientific">Arthrobacter halodurans</name>
    <dbReference type="NCBI Taxonomy" id="516699"/>
    <lineage>
        <taxon>Bacteria</taxon>
        <taxon>Bacillati</taxon>
        <taxon>Actinomycetota</taxon>
        <taxon>Actinomycetes</taxon>
        <taxon>Micrococcales</taxon>
        <taxon>Micrococcaceae</taxon>
        <taxon>Arthrobacter</taxon>
    </lineage>
</organism>
<protein>
    <submittedName>
        <fullName evidence="2">EAL domain-containing protein</fullName>
    </submittedName>
</protein>
<reference evidence="2 3" key="1">
    <citation type="submission" date="2024-09" db="EMBL/GenBank/DDBJ databases">
        <authorList>
            <person name="Salinas-Garcia M.A."/>
            <person name="Prieme A."/>
        </authorList>
    </citation>
    <scope>NUCLEOTIDE SEQUENCE [LARGE SCALE GENOMIC DNA]</scope>
    <source>
        <strain evidence="2 3">DSM 21081</strain>
    </source>
</reference>
<evidence type="ECO:0000259" key="1">
    <source>
        <dbReference type="PROSITE" id="PS50883"/>
    </source>
</evidence>